<sequence length="89" mass="10355">MLAEALTLRQKWNPKVYNRVNNAFETLSKFVPMDMDDIEARMENLECEYHDEGVLDEVRHDGVGESSRAVEDLAPSTQPALEERRRYNI</sequence>
<dbReference type="EMBL" id="KI392560">
    <property type="protein sequence ID" value="ERN13869.1"/>
    <property type="molecule type" value="Genomic_DNA"/>
</dbReference>
<proteinExistence type="predicted"/>
<reference evidence="3" key="1">
    <citation type="journal article" date="2013" name="Science">
        <title>The Amborella genome and the evolution of flowering plants.</title>
        <authorList>
            <consortium name="Amborella Genome Project"/>
        </authorList>
    </citation>
    <scope>NUCLEOTIDE SEQUENCE [LARGE SCALE GENOMIC DNA]</scope>
</reference>
<feature type="region of interest" description="Disordered" evidence="1">
    <location>
        <begin position="64"/>
        <end position="89"/>
    </location>
</feature>
<keyword evidence="3" id="KW-1185">Reference proteome</keyword>
<accession>W1Q060</accession>
<name>W1Q060_AMBTC</name>
<dbReference type="Gramene" id="ERN13869">
    <property type="protein sequence ID" value="ERN13869"/>
    <property type="gene ID" value="AMTR_s00021p00029340"/>
</dbReference>
<dbReference type="Proteomes" id="UP000017836">
    <property type="component" value="Unassembled WGS sequence"/>
</dbReference>
<evidence type="ECO:0000313" key="3">
    <source>
        <dbReference type="Proteomes" id="UP000017836"/>
    </source>
</evidence>
<evidence type="ECO:0000256" key="1">
    <source>
        <dbReference type="SAM" id="MobiDB-lite"/>
    </source>
</evidence>
<dbReference type="AlphaFoldDB" id="W1Q060"/>
<gene>
    <name evidence="2" type="ORF">AMTR_s00021p00029340</name>
</gene>
<dbReference type="HOGENOM" id="CLU_167812_0_0_1"/>
<evidence type="ECO:0000313" key="2">
    <source>
        <dbReference type="EMBL" id="ERN13869.1"/>
    </source>
</evidence>
<organism evidence="2 3">
    <name type="scientific">Amborella trichopoda</name>
    <dbReference type="NCBI Taxonomy" id="13333"/>
    <lineage>
        <taxon>Eukaryota</taxon>
        <taxon>Viridiplantae</taxon>
        <taxon>Streptophyta</taxon>
        <taxon>Embryophyta</taxon>
        <taxon>Tracheophyta</taxon>
        <taxon>Spermatophyta</taxon>
        <taxon>Magnoliopsida</taxon>
        <taxon>Amborellales</taxon>
        <taxon>Amborellaceae</taxon>
        <taxon>Amborella</taxon>
    </lineage>
</organism>
<protein>
    <submittedName>
        <fullName evidence="2">Uncharacterized protein</fullName>
    </submittedName>
</protein>